<organism evidence="1 2">
    <name type="scientific">Solanum tuberosum</name>
    <name type="common">Potato</name>
    <dbReference type="NCBI Taxonomy" id="4113"/>
    <lineage>
        <taxon>Eukaryota</taxon>
        <taxon>Viridiplantae</taxon>
        <taxon>Streptophyta</taxon>
        <taxon>Embryophyta</taxon>
        <taxon>Tracheophyta</taxon>
        <taxon>Spermatophyta</taxon>
        <taxon>Magnoliopsida</taxon>
        <taxon>eudicotyledons</taxon>
        <taxon>Gunneridae</taxon>
        <taxon>Pentapetalae</taxon>
        <taxon>asterids</taxon>
        <taxon>lamiids</taxon>
        <taxon>Solanales</taxon>
        <taxon>Solanaceae</taxon>
        <taxon>Solanoideae</taxon>
        <taxon>Solaneae</taxon>
        <taxon>Solanum</taxon>
    </lineage>
</organism>
<dbReference type="Proteomes" id="UP000011115">
    <property type="component" value="Unassembled WGS sequence"/>
</dbReference>
<name>M1DBM4_SOLTU</name>
<reference evidence="1" key="2">
    <citation type="submission" date="2015-06" db="UniProtKB">
        <authorList>
            <consortium name="EnsemblPlants"/>
        </authorList>
    </citation>
    <scope>IDENTIFICATION</scope>
    <source>
        <strain evidence="1">DM1-3 516 R44</strain>
    </source>
</reference>
<keyword evidence="2" id="KW-1185">Reference proteome</keyword>
<proteinExistence type="predicted"/>
<dbReference type="AlphaFoldDB" id="M1DBM4"/>
<sequence length="248" mass="27795">MADQIFPGGLSRLPYAIAAQLIDHMAMTNKEIEKDHILATLLTPLDLVAKKIMELGTPDKRKDRYNLPHERINPNTNEGGQIEEILSLILHKVKSHDKMLNEINEHVLLLNEITTSQFISVQQLETQMGHYIYEVVLICNGSCLNLSRVWFDFVFGGYGVVFEKLDSVTFGEKPEVTEGTWGLVERVLDHPLSAPLHPFGTVTFGETTLARRMISVIRRKKFLADTPIANPDEFGAIVPFEGTPGTDA</sequence>
<evidence type="ECO:0000313" key="1">
    <source>
        <dbReference type="EnsemblPlants" id="PGSC0003DMT400086389"/>
    </source>
</evidence>
<dbReference type="PaxDb" id="4113-PGSC0003DMT400086389"/>
<dbReference type="Gramene" id="PGSC0003DMT400086389">
    <property type="protein sequence ID" value="PGSC0003DMT400086389"/>
    <property type="gene ID" value="PGSC0003DMG400035960"/>
</dbReference>
<evidence type="ECO:0000313" key="2">
    <source>
        <dbReference type="Proteomes" id="UP000011115"/>
    </source>
</evidence>
<accession>M1DBM4</accession>
<protein>
    <submittedName>
        <fullName evidence="1">Uncharacterized protein</fullName>
    </submittedName>
</protein>
<dbReference type="EnsemblPlants" id="PGSC0003DMT400086389">
    <property type="protein sequence ID" value="PGSC0003DMT400086389"/>
    <property type="gene ID" value="PGSC0003DMG400035960"/>
</dbReference>
<reference evidence="2" key="1">
    <citation type="journal article" date="2011" name="Nature">
        <title>Genome sequence and analysis of the tuber crop potato.</title>
        <authorList>
            <consortium name="The Potato Genome Sequencing Consortium"/>
        </authorList>
    </citation>
    <scope>NUCLEOTIDE SEQUENCE [LARGE SCALE GENOMIC DNA]</scope>
    <source>
        <strain evidence="2">cv. DM1-3 516 R44</strain>
    </source>
</reference>
<dbReference type="InParanoid" id="M1DBM4"/>
<dbReference type="HOGENOM" id="CLU_1121699_0_0_1"/>